<name>A0A0A9DXF7_ARUDO</name>
<dbReference type="EMBL" id="GBRH01205424">
    <property type="protein sequence ID" value="JAD92471.1"/>
    <property type="molecule type" value="Transcribed_RNA"/>
</dbReference>
<evidence type="ECO:0000313" key="1">
    <source>
        <dbReference type="EMBL" id="JAD92471.1"/>
    </source>
</evidence>
<sequence length="98" mass="11257">MISKNTRKTRHNIWKEKAMGVHNVFYLAPTPQHATHPHSNTLTSSGSTLSLLNCQFTWQKRTVLCLHLVLNLHTILNKLACHHLPESRYYCICTFATS</sequence>
<accession>A0A0A9DXF7</accession>
<reference evidence="1" key="1">
    <citation type="submission" date="2014-09" db="EMBL/GenBank/DDBJ databases">
        <authorList>
            <person name="Magalhaes I.L.F."/>
            <person name="Oliveira U."/>
            <person name="Santos F.R."/>
            <person name="Vidigal T.H.D.A."/>
            <person name="Brescovit A.D."/>
            <person name="Santos A.J."/>
        </authorList>
    </citation>
    <scope>NUCLEOTIDE SEQUENCE</scope>
    <source>
        <tissue evidence="1">Shoot tissue taken approximately 20 cm above the soil surface</tissue>
    </source>
</reference>
<organism evidence="1">
    <name type="scientific">Arundo donax</name>
    <name type="common">Giant reed</name>
    <name type="synonym">Donax arundinaceus</name>
    <dbReference type="NCBI Taxonomy" id="35708"/>
    <lineage>
        <taxon>Eukaryota</taxon>
        <taxon>Viridiplantae</taxon>
        <taxon>Streptophyta</taxon>
        <taxon>Embryophyta</taxon>
        <taxon>Tracheophyta</taxon>
        <taxon>Spermatophyta</taxon>
        <taxon>Magnoliopsida</taxon>
        <taxon>Liliopsida</taxon>
        <taxon>Poales</taxon>
        <taxon>Poaceae</taxon>
        <taxon>PACMAD clade</taxon>
        <taxon>Arundinoideae</taxon>
        <taxon>Arundineae</taxon>
        <taxon>Arundo</taxon>
    </lineage>
</organism>
<proteinExistence type="predicted"/>
<dbReference type="AlphaFoldDB" id="A0A0A9DXF7"/>
<protein>
    <submittedName>
        <fullName evidence="1">Uncharacterized protein</fullName>
    </submittedName>
</protein>
<reference evidence="1" key="2">
    <citation type="journal article" date="2015" name="Data Brief">
        <title>Shoot transcriptome of the giant reed, Arundo donax.</title>
        <authorList>
            <person name="Barrero R.A."/>
            <person name="Guerrero F.D."/>
            <person name="Moolhuijzen P."/>
            <person name="Goolsby J.A."/>
            <person name="Tidwell J."/>
            <person name="Bellgard S.E."/>
            <person name="Bellgard M.I."/>
        </authorList>
    </citation>
    <scope>NUCLEOTIDE SEQUENCE</scope>
    <source>
        <tissue evidence="1">Shoot tissue taken approximately 20 cm above the soil surface</tissue>
    </source>
</reference>